<reference evidence="2" key="1">
    <citation type="submission" date="2021-03" db="EMBL/GenBank/DDBJ databases">
        <title>Draft genome sequence of rust myrtle Austropuccinia psidii MF-1, a brazilian biotype.</title>
        <authorList>
            <person name="Quecine M.C."/>
            <person name="Pachon D.M.R."/>
            <person name="Bonatelli M.L."/>
            <person name="Correr F.H."/>
            <person name="Franceschini L.M."/>
            <person name="Leite T.F."/>
            <person name="Margarido G.R.A."/>
            <person name="Almeida C.A."/>
            <person name="Ferrarezi J.A."/>
            <person name="Labate C.A."/>
        </authorList>
    </citation>
    <scope>NUCLEOTIDE SEQUENCE</scope>
    <source>
        <strain evidence="2">MF-1</strain>
    </source>
</reference>
<sequence length="148" mass="16991">MTEEVYDLLKRLNANNSGMNGGDGLIDDTEELPKNANGNSPPAVIDETGVNFGTMGENVQNIIDQTPERPKTIPFGRRDSMSFASVQKERNLANHMNQNMQNMLSPLLVLIQHGQERAEERDRIQQDREIELRSQEAEREERRREREE</sequence>
<evidence type="ECO:0000313" key="3">
    <source>
        <dbReference type="Proteomes" id="UP000765509"/>
    </source>
</evidence>
<keyword evidence="3" id="KW-1185">Reference proteome</keyword>
<evidence type="ECO:0000313" key="2">
    <source>
        <dbReference type="EMBL" id="MBW0556691.1"/>
    </source>
</evidence>
<organism evidence="2 3">
    <name type="scientific">Austropuccinia psidii MF-1</name>
    <dbReference type="NCBI Taxonomy" id="1389203"/>
    <lineage>
        <taxon>Eukaryota</taxon>
        <taxon>Fungi</taxon>
        <taxon>Dikarya</taxon>
        <taxon>Basidiomycota</taxon>
        <taxon>Pucciniomycotina</taxon>
        <taxon>Pucciniomycetes</taxon>
        <taxon>Pucciniales</taxon>
        <taxon>Sphaerophragmiaceae</taxon>
        <taxon>Austropuccinia</taxon>
    </lineage>
</organism>
<proteinExistence type="predicted"/>
<dbReference type="EMBL" id="AVOT02064239">
    <property type="protein sequence ID" value="MBW0556691.1"/>
    <property type="molecule type" value="Genomic_DNA"/>
</dbReference>
<dbReference type="Proteomes" id="UP000765509">
    <property type="component" value="Unassembled WGS sequence"/>
</dbReference>
<protein>
    <submittedName>
        <fullName evidence="2">Uncharacterized protein</fullName>
    </submittedName>
</protein>
<dbReference type="AlphaFoldDB" id="A0A9Q3J700"/>
<name>A0A9Q3J700_9BASI</name>
<accession>A0A9Q3J700</accession>
<comment type="caution">
    <text evidence="2">The sequence shown here is derived from an EMBL/GenBank/DDBJ whole genome shotgun (WGS) entry which is preliminary data.</text>
</comment>
<gene>
    <name evidence="2" type="ORF">O181_096406</name>
</gene>
<feature type="region of interest" description="Disordered" evidence="1">
    <location>
        <begin position="115"/>
        <end position="148"/>
    </location>
</feature>
<evidence type="ECO:0000256" key="1">
    <source>
        <dbReference type="SAM" id="MobiDB-lite"/>
    </source>
</evidence>